<evidence type="ECO:0000313" key="2">
    <source>
        <dbReference type="Proteomes" id="UP000017090"/>
    </source>
</evidence>
<gene>
    <name evidence="1" type="ORF">HMPREF1250_2209</name>
</gene>
<dbReference type="STRING" id="1111454.HMPREF1250_2209"/>
<dbReference type="Proteomes" id="UP000017090">
    <property type="component" value="Unassembled WGS sequence"/>
</dbReference>
<dbReference type="RefSeq" id="WP_023053004.1">
    <property type="nucleotide sequence ID" value="NZ_AWXA01000008.1"/>
</dbReference>
<sequence length="64" mass="7877">MELDERTLPMDLQQDIQNWLDHQDDERNWDVYHNELYGTINMYQHAYVISEEVADYLRKKYLGL</sequence>
<name>U7US49_9FIRM</name>
<dbReference type="EMBL" id="AWXA01000008">
    <property type="protein sequence ID" value="ERT61714.1"/>
    <property type="molecule type" value="Genomic_DNA"/>
</dbReference>
<dbReference type="OrthoDB" id="2055436at2"/>
<proteinExistence type="predicted"/>
<evidence type="ECO:0000313" key="1">
    <source>
        <dbReference type="EMBL" id="ERT61714.1"/>
    </source>
</evidence>
<comment type="caution">
    <text evidence="1">The sequence shown here is derived from an EMBL/GenBank/DDBJ whole genome shotgun (WGS) entry which is preliminary data.</text>
</comment>
<accession>U7US49</accession>
<protein>
    <submittedName>
        <fullName evidence="1">Uncharacterized protein</fullName>
    </submittedName>
</protein>
<reference evidence="1 2" key="1">
    <citation type="submission" date="2013-09" db="EMBL/GenBank/DDBJ databases">
        <authorList>
            <person name="Durkin A.S."/>
            <person name="Haft D.R."/>
            <person name="McCorrison J."/>
            <person name="Torralba M."/>
            <person name="Gillis M."/>
            <person name="Haft D.H."/>
            <person name="Methe B."/>
            <person name="Sutton G."/>
            <person name="Nelson K.E."/>
        </authorList>
    </citation>
    <scope>NUCLEOTIDE SEQUENCE [LARGE SCALE GENOMIC DNA]</scope>
    <source>
        <strain evidence="1 2">BV3C16-1</strain>
    </source>
</reference>
<dbReference type="AlphaFoldDB" id="U7US49"/>
<organism evidence="1 2">
    <name type="scientific">Megasphaera vaginalis</name>
    <name type="common">ex Srinivasan et al. 2021</name>
    <dbReference type="NCBI Taxonomy" id="1111454"/>
    <lineage>
        <taxon>Bacteria</taxon>
        <taxon>Bacillati</taxon>
        <taxon>Bacillota</taxon>
        <taxon>Negativicutes</taxon>
        <taxon>Veillonellales</taxon>
        <taxon>Veillonellaceae</taxon>
        <taxon>Megasphaera</taxon>
    </lineage>
</organism>
<dbReference type="PATRIC" id="fig|1111454.3.peg.546"/>
<keyword evidence="2" id="KW-1185">Reference proteome</keyword>